<reference evidence="1" key="1">
    <citation type="submission" date="2019-08" db="EMBL/GenBank/DDBJ databases">
        <authorList>
            <person name="Kucharzyk K."/>
            <person name="Murdoch R.W."/>
            <person name="Higgins S."/>
            <person name="Loffler F."/>
        </authorList>
    </citation>
    <scope>NUCLEOTIDE SEQUENCE</scope>
</reference>
<dbReference type="EMBL" id="VSSQ01002846">
    <property type="protein sequence ID" value="MPM17697.1"/>
    <property type="molecule type" value="Genomic_DNA"/>
</dbReference>
<dbReference type="AlphaFoldDB" id="A0A644XNZ6"/>
<evidence type="ECO:0008006" key="2">
    <source>
        <dbReference type="Google" id="ProtNLM"/>
    </source>
</evidence>
<gene>
    <name evidence="1" type="primary">ybaA_1</name>
    <name evidence="1" type="ORF">SDC9_64094</name>
</gene>
<organism evidence="1">
    <name type="scientific">bioreactor metagenome</name>
    <dbReference type="NCBI Taxonomy" id="1076179"/>
    <lineage>
        <taxon>unclassified sequences</taxon>
        <taxon>metagenomes</taxon>
        <taxon>ecological metagenomes</taxon>
    </lineage>
</organism>
<evidence type="ECO:0000313" key="1">
    <source>
        <dbReference type="EMBL" id="MPM17697.1"/>
    </source>
</evidence>
<dbReference type="InterPro" id="IPR011008">
    <property type="entry name" value="Dimeric_a/b-barrel"/>
</dbReference>
<dbReference type="InterPro" id="IPR009874">
    <property type="entry name" value="DUF1428"/>
</dbReference>
<name>A0A644XNZ6_9ZZZZ</name>
<dbReference type="Gene3D" id="3.30.70.100">
    <property type="match status" value="1"/>
</dbReference>
<protein>
    <recommendedName>
        <fullName evidence="2">RNA signal recognition particle 4.5S RNA</fullName>
    </recommendedName>
</protein>
<sequence length="117" mass="13295">MQQQNYVDGFLCPVKVADRERYLAVAKTASEVFKKHGALSVVECWADDVPDGKLTSMPLAVKLESDEAVVFSWVVWPSRELRNQVMQRVMDDPDMPKEMPFDGKRLIYGGFQPIFVA</sequence>
<dbReference type="SUPFAM" id="SSF54909">
    <property type="entry name" value="Dimeric alpha+beta barrel"/>
    <property type="match status" value="1"/>
</dbReference>
<dbReference type="Pfam" id="PF07237">
    <property type="entry name" value="DUF1428"/>
    <property type="match status" value="1"/>
</dbReference>
<comment type="caution">
    <text evidence="1">The sequence shown here is derived from an EMBL/GenBank/DDBJ whole genome shotgun (WGS) entry which is preliminary data.</text>
</comment>
<dbReference type="PIRSF" id="PIRSF007028">
    <property type="entry name" value="UCP007028"/>
    <property type="match status" value="1"/>
</dbReference>
<proteinExistence type="predicted"/>
<accession>A0A644XNZ6</accession>